<dbReference type="Gene3D" id="3.40.50.300">
    <property type="entry name" value="P-loop containing nucleotide triphosphate hydrolases"/>
    <property type="match status" value="1"/>
</dbReference>
<dbReference type="Gene3D" id="1.10.8.60">
    <property type="match status" value="1"/>
</dbReference>
<dbReference type="SUPFAM" id="SSF46689">
    <property type="entry name" value="Homeodomain-like"/>
    <property type="match status" value="1"/>
</dbReference>
<evidence type="ECO:0000313" key="12">
    <source>
        <dbReference type="Proteomes" id="UP000334340"/>
    </source>
</evidence>
<dbReference type="InterPro" id="IPR001789">
    <property type="entry name" value="Sig_transdc_resp-reg_receiver"/>
</dbReference>
<keyword evidence="3" id="KW-0067">ATP-binding</keyword>
<dbReference type="FunFam" id="3.40.50.2300:FF:000018">
    <property type="entry name" value="DNA-binding transcriptional regulator NtrC"/>
    <property type="match status" value="1"/>
</dbReference>
<dbReference type="SUPFAM" id="SSF52540">
    <property type="entry name" value="P-loop containing nucleoside triphosphate hydrolases"/>
    <property type="match status" value="1"/>
</dbReference>
<evidence type="ECO:0000259" key="10">
    <source>
        <dbReference type="PROSITE" id="PS50110"/>
    </source>
</evidence>
<dbReference type="PROSITE" id="PS00675">
    <property type="entry name" value="SIGMA54_INTERACT_1"/>
    <property type="match status" value="1"/>
</dbReference>
<dbReference type="InterPro" id="IPR025944">
    <property type="entry name" value="Sigma_54_int_dom_CS"/>
</dbReference>
<feature type="modified residue" description="4-aspartylphosphate" evidence="7">
    <location>
        <position position="54"/>
    </location>
</feature>
<sequence>MQGGRILVVDDEGPQREILRTILSAEGYSVETASGGGEAVRRCQEKPFDLVLTDLRMPGTDGLALVERLMRDDPPTLVILTTAYGSLDSAEQALKKGAFDYLTKPLEREELLLTVKRAFERIQLSRENRSLRQQVEERFRIEGIVGSHFRMQEVFEKIRKVSNSNSTVLLIGESGTGKELIARTVHRQSLRKDCPFIAVNCAAIPESLLESEIFGHERGAFTGAVDRRAGCFELASGGTIFLDEVAEMQLPIQAKFLRVLQGETFRRVGGKQEIDVDVRVIAATNRDPVEAVKDGILREDLFYRLNVVSIVIPPLRERSTDIPQLVEYFITKHSESTGKPIGGISNGAMRLLLNYHWPGNVRQLEAVVERAILLSEGPEIKHYDLPIEVRFFDLPAQPVASSAPGGKFAIEIPEHGIQFESLERDLIVQAMERSDWVITKAARLLGMSYRTLQYRLEKFQIKRDTKTAPTTPESGLTEQPSQQKGGM</sequence>
<dbReference type="GO" id="GO:0006355">
    <property type="term" value="P:regulation of DNA-templated transcription"/>
    <property type="evidence" value="ECO:0007669"/>
    <property type="project" value="InterPro"/>
</dbReference>
<dbReference type="Gene3D" id="1.10.10.60">
    <property type="entry name" value="Homeodomain-like"/>
    <property type="match status" value="1"/>
</dbReference>
<feature type="compositionally biased region" description="Polar residues" evidence="8">
    <location>
        <begin position="467"/>
        <end position="487"/>
    </location>
</feature>
<dbReference type="InterPro" id="IPR027417">
    <property type="entry name" value="P-loop_NTPase"/>
</dbReference>
<evidence type="ECO:0000256" key="2">
    <source>
        <dbReference type="ARBA" id="ARBA00022741"/>
    </source>
</evidence>
<dbReference type="Proteomes" id="UP000334340">
    <property type="component" value="Unassembled WGS sequence"/>
</dbReference>
<keyword evidence="5" id="KW-0238">DNA-binding</keyword>
<dbReference type="InterPro" id="IPR002078">
    <property type="entry name" value="Sigma_54_int"/>
</dbReference>
<gene>
    <name evidence="11" type="ORF">MELA_02128</name>
</gene>
<evidence type="ECO:0000259" key="9">
    <source>
        <dbReference type="PROSITE" id="PS50045"/>
    </source>
</evidence>
<dbReference type="InterPro" id="IPR003593">
    <property type="entry name" value="AAA+_ATPase"/>
</dbReference>
<dbReference type="Pfam" id="PF00072">
    <property type="entry name" value="Response_reg"/>
    <property type="match status" value="1"/>
</dbReference>
<dbReference type="PROSITE" id="PS50110">
    <property type="entry name" value="RESPONSE_REGULATORY"/>
    <property type="match status" value="1"/>
</dbReference>
<dbReference type="InterPro" id="IPR002197">
    <property type="entry name" value="HTH_Fis"/>
</dbReference>
<dbReference type="SUPFAM" id="SSF52172">
    <property type="entry name" value="CheY-like"/>
    <property type="match status" value="1"/>
</dbReference>
<evidence type="ECO:0000256" key="5">
    <source>
        <dbReference type="ARBA" id="ARBA00023125"/>
    </source>
</evidence>
<dbReference type="PANTHER" id="PTHR32071">
    <property type="entry name" value="TRANSCRIPTIONAL REGULATORY PROTEIN"/>
    <property type="match status" value="1"/>
</dbReference>
<dbReference type="PRINTS" id="PR01590">
    <property type="entry name" value="HTHFIS"/>
</dbReference>
<dbReference type="Pfam" id="PF02954">
    <property type="entry name" value="HTH_8"/>
    <property type="match status" value="1"/>
</dbReference>
<keyword evidence="2" id="KW-0547">Nucleotide-binding</keyword>
<organism evidence="11 12">
    <name type="scientific">Candidatus Methylomirabilis lanthanidiphila</name>
    <dbReference type="NCBI Taxonomy" id="2211376"/>
    <lineage>
        <taxon>Bacteria</taxon>
        <taxon>Candidatus Methylomirabilota</taxon>
        <taxon>Candidatus Methylomirabilia</taxon>
        <taxon>Candidatus Methylomirabilales</taxon>
        <taxon>Candidatus Methylomirabilaceae</taxon>
        <taxon>Candidatus Methylomirabilis</taxon>
    </lineage>
</organism>
<evidence type="ECO:0000256" key="3">
    <source>
        <dbReference type="ARBA" id="ARBA00022840"/>
    </source>
</evidence>
<proteinExistence type="predicted"/>
<name>A0A564ZKN5_9BACT</name>
<dbReference type="SMART" id="SM00448">
    <property type="entry name" value="REC"/>
    <property type="match status" value="1"/>
</dbReference>
<feature type="domain" description="Response regulatory" evidence="10">
    <location>
        <begin position="5"/>
        <end position="119"/>
    </location>
</feature>
<dbReference type="GO" id="GO:0000160">
    <property type="term" value="P:phosphorelay signal transduction system"/>
    <property type="evidence" value="ECO:0007669"/>
    <property type="project" value="InterPro"/>
</dbReference>
<dbReference type="AlphaFoldDB" id="A0A564ZKN5"/>
<accession>A0A564ZKN5</accession>
<dbReference type="Gene3D" id="3.40.50.2300">
    <property type="match status" value="1"/>
</dbReference>
<dbReference type="PROSITE" id="PS50045">
    <property type="entry name" value="SIGMA54_INTERACT_4"/>
    <property type="match status" value="1"/>
</dbReference>
<dbReference type="InterPro" id="IPR009057">
    <property type="entry name" value="Homeodomain-like_sf"/>
</dbReference>
<evidence type="ECO:0000313" key="11">
    <source>
        <dbReference type="EMBL" id="VUZ85743.1"/>
    </source>
</evidence>
<dbReference type="InterPro" id="IPR025662">
    <property type="entry name" value="Sigma_54_int_dom_ATP-bd_1"/>
</dbReference>
<dbReference type="Pfam" id="PF25601">
    <property type="entry name" value="AAA_lid_14"/>
    <property type="match status" value="1"/>
</dbReference>
<evidence type="ECO:0000256" key="1">
    <source>
        <dbReference type="ARBA" id="ARBA00022553"/>
    </source>
</evidence>
<dbReference type="CDD" id="cd00009">
    <property type="entry name" value="AAA"/>
    <property type="match status" value="1"/>
</dbReference>
<dbReference type="SMART" id="SM00382">
    <property type="entry name" value="AAA"/>
    <property type="match status" value="1"/>
</dbReference>
<dbReference type="PANTHER" id="PTHR32071:SF113">
    <property type="entry name" value="ALGINATE BIOSYNTHESIS TRANSCRIPTIONAL REGULATORY PROTEIN ALGB"/>
    <property type="match status" value="1"/>
</dbReference>
<dbReference type="EMBL" id="CABIKM010000033">
    <property type="protein sequence ID" value="VUZ85743.1"/>
    <property type="molecule type" value="Genomic_DNA"/>
</dbReference>
<keyword evidence="1 7" id="KW-0597">Phosphoprotein</keyword>
<keyword evidence="4" id="KW-0805">Transcription regulation</keyword>
<evidence type="ECO:0000256" key="4">
    <source>
        <dbReference type="ARBA" id="ARBA00023015"/>
    </source>
</evidence>
<keyword evidence="6" id="KW-0804">Transcription</keyword>
<evidence type="ECO:0000256" key="8">
    <source>
        <dbReference type="SAM" id="MobiDB-lite"/>
    </source>
</evidence>
<dbReference type="FunFam" id="3.40.50.300:FF:000006">
    <property type="entry name" value="DNA-binding transcriptional regulator NtrC"/>
    <property type="match status" value="1"/>
</dbReference>
<dbReference type="InterPro" id="IPR011006">
    <property type="entry name" value="CheY-like_superfamily"/>
</dbReference>
<feature type="domain" description="Sigma-54 factor interaction" evidence="9">
    <location>
        <begin position="144"/>
        <end position="373"/>
    </location>
</feature>
<dbReference type="GO" id="GO:0005524">
    <property type="term" value="F:ATP binding"/>
    <property type="evidence" value="ECO:0007669"/>
    <property type="project" value="UniProtKB-KW"/>
</dbReference>
<dbReference type="Pfam" id="PF00158">
    <property type="entry name" value="Sigma54_activat"/>
    <property type="match status" value="1"/>
</dbReference>
<dbReference type="PROSITE" id="PS00676">
    <property type="entry name" value="SIGMA54_INTERACT_2"/>
    <property type="match status" value="1"/>
</dbReference>
<dbReference type="InterPro" id="IPR025943">
    <property type="entry name" value="Sigma_54_int_dom_ATP-bd_2"/>
</dbReference>
<protein>
    <submittedName>
        <fullName evidence="11">Fis family transcriptional regulator</fullName>
    </submittedName>
</protein>
<evidence type="ECO:0000256" key="6">
    <source>
        <dbReference type="ARBA" id="ARBA00023163"/>
    </source>
</evidence>
<feature type="region of interest" description="Disordered" evidence="8">
    <location>
        <begin position="463"/>
        <end position="487"/>
    </location>
</feature>
<reference evidence="11 12" key="1">
    <citation type="submission" date="2019-07" db="EMBL/GenBank/DDBJ databases">
        <authorList>
            <person name="Cremers G."/>
        </authorList>
    </citation>
    <scope>NUCLEOTIDE SEQUENCE [LARGE SCALE GENOMIC DNA]</scope>
</reference>
<dbReference type="PROSITE" id="PS00688">
    <property type="entry name" value="SIGMA54_INTERACT_3"/>
    <property type="match status" value="1"/>
</dbReference>
<keyword evidence="12" id="KW-1185">Reference proteome</keyword>
<dbReference type="InterPro" id="IPR058031">
    <property type="entry name" value="AAA_lid_NorR"/>
</dbReference>
<dbReference type="GO" id="GO:0043565">
    <property type="term" value="F:sequence-specific DNA binding"/>
    <property type="evidence" value="ECO:0007669"/>
    <property type="project" value="InterPro"/>
</dbReference>
<evidence type="ECO:0000256" key="7">
    <source>
        <dbReference type="PROSITE-ProRule" id="PRU00169"/>
    </source>
</evidence>